<sequence>MAWAKTTKVGCGHARCSRMNLVVCNYRQTGNFLNQVTYEIGTPCTKDADCTKNSKCNVAYFPVYMPIYA</sequence>
<evidence type="ECO:0000313" key="1">
    <source>
        <dbReference type="EMBL" id="TKR88503.1"/>
    </source>
</evidence>
<dbReference type="InterPro" id="IPR035940">
    <property type="entry name" value="CAP_sf"/>
</dbReference>
<keyword evidence="2" id="KW-1185">Reference proteome</keyword>
<dbReference type="STRING" id="34508.A0A4U5NYV4"/>
<organism evidence="1 2">
    <name type="scientific">Steinernema carpocapsae</name>
    <name type="common">Entomopathogenic nematode</name>
    <dbReference type="NCBI Taxonomy" id="34508"/>
    <lineage>
        <taxon>Eukaryota</taxon>
        <taxon>Metazoa</taxon>
        <taxon>Ecdysozoa</taxon>
        <taxon>Nematoda</taxon>
        <taxon>Chromadorea</taxon>
        <taxon>Rhabditida</taxon>
        <taxon>Tylenchina</taxon>
        <taxon>Panagrolaimomorpha</taxon>
        <taxon>Strongyloidoidea</taxon>
        <taxon>Steinernematidae</taxon>
        <taxon>Steinernema</taxon>
    </lineage>
</organism>
<reference evidence="1 2" key="1">
    <citation type="journal article" date="2015" name="Genome Biol.">
        <title>Comparative genomics of Steinernema reveals deeply conserved gene regulatory networks.</title>
        <authorList>
            <person name="Dillman A.R."/>
            <person name="Macchietto M."/>
            <person name="Porter C.F."/>
            <person name="Rogers A."/>
            <person name="Williams B."/>
            <person name="Antoshechkin I."/>
            <person name="Lee M.M."/>
            <person name="Goodwin Z."/>
            <person name="Lu X."/>
            <person name="Lewis E.E."/>
            <person name="Goodrich-Blair H."/>
            <person name="Stock S.P."/>
            <person name="Adams B.J."/>
            <person name="Sternberg P.W."/>
            <person name="Mortazavi A."/>
        </authorList>
    </citation>
    <scope>NUCLEOTIDE SEQUENCE [LARGE SCALE GENOMIC DNA]</scope>
    <source>
        <strain evidence="1 2">ALL</strain>
    </source>
</reference>
<dbReference type="AlphaFoldDB" id="A0A4U5NYV4"/>
<name>A0A4U5NYV4_STECR</name>
<dbReference type="Gene3D" id="3.40.33.10">
    <property type="entry name" value="CAP"/>
    <property type="match status" value="1"/>
</dbReference>
<evidence type="ECO:0008006" key="3">
    <source>
        <dbReference type="Google" id="ProtNLM"/>
    </source>
</evidence>
<dbReference type="EMBL" id="AZBU02000003">
    <property type="protein sequence ID" value="TKR88503.1"/>
    <property type="molecule type" value="Genomic_DNA"/>
</dbReference>
<protein>
    <recommendedName>
        <fullName evidence="3">SCP domain-containing protein</fullName>
    </recommendedName>
</protein>
<proteinExistence type="predicted"/>
<reference evidence="1 2" key="2">
    <citation type="journal article" date="2019" name="G3 (Bethesda)">
        <title>Hybrid Assembly of the Genome of the Entomopathogenic Nematode Steinernema carpocapsae Identifies the X-Chromosome.</title>
        <authorList>
            <person name="Serra L."/>
            <person name="Macchietto M."/>
            <person name="Macias-Munoz A."/>
            <person name="McGill C.J."/>
            <person name="Rodriguez I.M."/>
            <person name="Rodriguez B."/>
            <person name="Murad R."/>
            <person name="Mortazavi A."/>
        </authorList>
    </citation>
    <scope>NUCLEOTIDE SEQUENCE [LARGE SCALE GENOMIC DNA]</scope>
    <source>
        <strain evidence="1 2">ALL</strain>
    </source>
</reference>
<accession>A0A4U5NYV4</accession>
<gene>
    <name evidence="1" type="ORF">L596_012733</name>
</gene>
<comment type="caution">
    <text evidence="1">The sequence shown here is derived from an EMBL/GenBank/DDBJ whole genome shotgun (WGS) entry which is preliminary data.</text>
</comment>
<dbReference type="SUPFAM" id="SSF55797">
    <property type="entry name" value="PR-1-like"/>
    <property type="match status" value="1"/>
</dbReference>
<evidence type="ECO:0000313" key="2">
    <source>
        <dbReference type="Proteomes" id="UP000298663"/>
    </source>
</evidence>
<dbReference type="Proteomes" id="UP000298663">
    <property type="component" value="Unassembled WGS sequence"/>
</dbReference>